<dbReference type="PANTHER" id="PTHR42681:SF1">
    <property type="entry name" value="MALONYL-COA-ACYL CARRIER PROTEIN TRANSACYLASE, MITOCHONDRIAL"/>
    <property type="match status" value="1"/>
</dbReference>
<dbReference type="FunFam" id="3.30.70.250:FF:000001">
    <property type="entry name" value="Malonyl CoA-acyl carrier protein transacylase"/>
    <property type="match status" value="1"/>
</dbReference>
<dbReference type="OrthoDB" id="9805460at2"/>
<evidence type="ECO:0000256" key="2">
    <source>
        <dbReference type="ARBA" id="ARBA00018953"/>
    </source>
</evidence>
<dbReference type="RefSeq" id="WP_007573778.1">
    <property type="nucleotide sequence ID" value="NZ_BPTS01000001.1"/>
</dbReference>
<dbReference type="EC" id="2.3.1.39" evidence="1 6"/>
<dbReference type="SUPFAM" id="SSF52151">
    <property type="entry name" value="FabD/lysophospholipase-like"/>
    <property type="match status" value="1"/>
</dbReference>
<evidence type="ECO:0000313" key="10">
    <source>
        <dbReference type="Proteomes" id="UP000002772"/>
    </source>
</evidence>
<evidence type="ECO:0000256" key="3">
    <source>
        <dbReference type="ARBA" id="ARBA00022679"/>
    </source>
</evidence>
<evidence type="ECO:0000256" key="6">
    <source>
        <dbReference type="PIRNR" id="PIRNR000446"/>
    </source>
</evidence>
<dbReference type="Proteomes" id="UP000002772">
    <property type="component" value="Unassembled WGS sequence"/>
</dbReference>
<dbReference type="PIRSF" id="PIRSF000446">
    <property type="entry name" value="Mct"/>
    <property type="match status" value="1"/>
</dbReference>
<evidence type="ECO:0000256" key="4">
    <source>
        <dbReference type="ARBA" id="ARBA00023315"/>
    </source>
</evidence>
<dbReference type="GO" id="GO:0006633">
    <property type="term" value="P:fatty acid biosynthetic process"/>
    <property type="evidence" value="ECO:0007669"/>
    <property type="project" value="TreeGrafter"/>
</dbReference>
<keyword evidence="4 6" id="KW-0012">Acyltransferase</keyword>
<proteinExistence type="inferred from homology"/>
<dbReference type="STRING" id="688246.Premu_1152"/>
<dbReference type="HOGENOM" id="CLU_030558_0_1_10"/>
<dbReference type="InterPro" id="IPR050858">
    <property type="entry name" value="Mal-CoA-ACP_Trans/PKS_FabD"/>
</dbReference>
<sequence length="295" mass="31322">MKAFVFPGQGSQFVGMGKDLYENNALAKELFDKANEILGFKITDIMFAGTDEQLKETKVTQPAVFLHSVISALCLGDGFQPSMVAGHSLGEFSALVASGALSFKDGLRLVAARANAMQKACEKNPGTMAAIIALPDETVEEICAEVSKEGKTVVAANYNCPGQLVISGDKEAIAEACERLKAAGAKRALPLAVGGAFHSPLMQPAKEELQEAIEKTQFAAPKCPVYQNVDAKPHTDAEEIKANLIAQLTSPVRWTKSVQNMIADGADDFTECGPGKALQGMIRRIDKAVAAHGIE</sequence>
<dbReference type="AlphaFoldDB" id="F8N8M0"/>
<comment type="similarity">
    <text evidence="6">Belongs to the fabD family.</text>
</comment>
<dbReference type="Pfam" id="PF00698">
    <property type="entry name" value="Acyl_transf_1"/>
    <property type="match status" value="1"/>
</dbReference>
<dbReference type="InterPro" id="IPR016036">
    <property type="entry name" value="Malonyl_transacylase_ACP-bd"/>
</dbReference>
<gene>
    <name evidence="9" type="ORF">Premu_1152</name>
</gene>
<dbReference type="PANTHER" id="PTHR42681">
    <property type="entry name" value="MALONYL-COA-ACYL CARRIER PROTEIN TRANSACYLASE, MITOCHONDRIAL"/>
    <property type="match status" value="1"/>
</dbReference>
<dbReference type="eggNOG" id="COG0331">
    <property type="taxonomic scope" value="Bacteria"/>
</dbReference>
<dbReference type="InterPro" id="IPR004410">
    <property type="entry name" value="Malonyl_CoA-ACP_transAc_FabD"/>
</dbReference>
<dbReference type="GO" id="GO:0005829">
    <property type="term" value="C:cytosol"/>
    <property type="evidence" value="ECO:0007669"/>
    <property type="project" value="TreeGrafter"/>
</dbReference>
<dbReference type="SMART" id="SM00827">
    <property type="entry name" value="PKS_AT"/>
    <property type="match status" value="1"/>
</dbReference>
<dbReference type="Gene3D" id="3.40.366.10">
    <property type="entry name" value="Malonyl-Coenzyme A Acyl Carrier Protein, domain 2"/>
    <property type="match status" value="1"/>
</dbReference>
<keyword evidence="10" id="KW-1185">Reference proteome</keyword>
<dbReference type="InterPro" id="IPR024925">
    <property type="entry name" value="Malonyl_CoA-ACP_transAc"/>
</dbReference>
<evidence type="ECO:0000313" key="9">
    <source>
        <dbReference type="EMBL" id="EGN56587.1"/>
    </source>
</evidence>
<accession>F8N8M0</accession>
<dbReference type="InterPro" id="IPR014043">
    <property type="entry name" value="Acyl_transferase_dom"/>
</dbReference>
<dbReference type="GO" id="GO:0004314">
    <property type="term" value="F:[acyl-carrier-protein] S-malonyltransferase activity"/>
    <property type="evidence" value="ECO:0007669"/>
    <property type="project" value="UniProtKB-EC"/>
</dbReference>
<feature type="active site" evidence="7">
    <location>
        <position position="88"/>
    </location>
</feature>
<dbReference type="InterPro" id="IPR016035">
    <property type="entry name" value="Acyl_Trfase/lysoPLipase"/>
</dbReference>
<keyword evidence="3 6" id="KW-0808">Transferase</keyword>
<evidence type="ECO:0000256" key="1">
    <source>
        <dbReference type="ARBA" id="ARBA00013258"/>
    </source>
</evidence>
<organism evidence="9 10">
    <name type="scientific">Hallella multisaccharivorax DSM 17128</name>
    <dbReference type="NCBI Taxonomy" id="688246"/>
    <lineage>
        <taxon>Bacteria</taxon>
        <taxon>Pseudomonadati</taxon>
        <taxon>Bacteroidota</taxon>
        <taxon>Bacteroidia</taxon>
        <taxon>Bacteroidales</taxon>
        <taxon>Prevotellaceae</taxon>
        <taxon>Hallella</taxon>
    </lineage>
</organism>
<evidence type="ECO:0000259" key="8">
    <source>
        <dbReference type="SMART" id="SM00827"/>
    </source>
</evidence>
<evidence type="ECO:0000256" key="5">
    <source>
        <dbReference type="ARBA" id="ARBA00048462"/>
    </source>
</evidence>
<evidence type="ECO:0000256" key="7">
    <source>
        <dbReference type="PIRSR" id="PIRSR000446-1"/>
    </source>
</evidence>
<dbReference type="SUPFAM" id="SSF55048">
    <property type="entry name" value="Probable ACP-binding domain of malonyl-CoA ACP transacylase"/>
    <property type="match status" value="1"/>
</dbReference>
<name>F8N8M0_9BACT</name>
<dbReference type="NCBIfam" id="TIGR00128">
    <property type="entry name" value="fabD"/>
    <property type="match status" value="1"/>
</dbReference>
<protein>
    <recommendedName>
        <fullName evidence="2 6">Malonyl CoA-acyl carrier protein transacylase</fullName>
        <ecNumber evidence="1 6">2.3.1.39</ecNumber>
    </recommendedName>
</protein>
<feature type="active site" evidence="7">
    <location>
        <position position="198"/>
    </location>
</feature>
<dbReference type="Gene3D" id="3.30.70.250">
    <property type="entry name" value="Malonyl-CoA ACP transacylase, ACP-binding"/>
    <property type="match status" value="1"/>
</dbReference>
<reference evidence="10" key="1">
    <citation type="journal article" date="2011" name="Stand. Genomic Sci.">
        <title>Non-contiguous finished genome sequence of the opportunistic oral pathogen Prevotella multisaccharivorax type strain (PPPA20).</title>
        <authorList>
            <person name="Pati A."/>
            <person name="Gronow S."/>
            <person name="Lu M."/>
            <person name="Lapidus A."/>
            <person name="Nolan M."/>
            <person name="Lucas S."/>
            <person name="Hammon N."/>
            <person name="Deshpande S."/>
            <person name="Cheng J.F."/>
            <person name="Tapia R."/>
            <person name="Han C."/>
            <person name="Goodwin L."/>
            <person name="Pitluck S."/>
            <person name="Liolios K."/>
            <person name="Pagani I."/>
            <person name="Mavromatis K."/>
            <person name="Mikhailova N."/>
            <person name="Huntemann M."/>
            <person name="Chen A."/>
            <person name="Palaniappan K."/>
            <person name="Land M."/>
            <person name="Hauser L."/>
            <person name="Detter J.C."/>
            <person name="Brambilla E.M."/>
            <person name="Rohde M."/>
            <person name="Goker M."/>
            <person name="Woyke T."/>
            <person name="Bristow J."/>
            <person name="Eisen J.A."/>
            <person name="Markowitz V."/>
            <person name="Hugenholtz P."/>
            <person name="Kyrpides N.C."/>
            <person name="Klenk H.P."/>
            <person name="Ivanova N."/>
        </authorList>
    </citation>
    <scope>NUCLEOTIDE SEQUENCE [LARGE SCALE GENOMIC DNA]</scope>
    <source>
        <strain evidence="10">DSM 17128</strain>
    </source>
</reference>
<dbReference type="InterPro" id="IPR001227">
    <property type="entry name" value="Ac_transferase_dom_sf"/>
</dbReference>
<dbReference type="EMBL" id="GL945017">
    <property type="protein sequence ID" value="EGN56587.1"/>
    <property type="molecule type" value="Genomic_DNA"/>
</dbReference>
<feature type="domain" description="Malonyl-CoA:ACP transacylase (MAT)" evidence="8">
    <location>
        <begin position="5"/>
        <end position="294"/>
    </location>
</feature>
<comment type="catalytic activity">
    <reaction evidence="5 6">
        <text>holo-[ACP] + malonyl-CoA = malonyl-[ACP] + CoA</text>
        <dbReference type="Rhea" id="RHEA:41792"/>
        <dbReference type="Rhea" id="RHEA-COMP:9623"/>
        <dbReference type="Rhea" id="RHEA-COMP:9685"/>
        <dbReference type="ChEBI" id="CHEBI:57287"/>
        <dbReference type="ChEBI" id="CHEBI:57384"/>
        <dbReference type="ChEBI" id="CHEBI:64479"/>
        <dbReference type="ChEBI" id="CHEBI:78449"/>
        <dbReference type="EC" id="2.3.1.39"/>
    </reaction>
</comment>